<evidence type="ECO:0000256" key="5">
    <source>
        <dbReference type="ARBA" id="ARBA00043912"/>
    </source>
</evidence>
<accession>A0A5N5T034</accession>
<evidence type="ECO:0000259" key="7">
    <source>
        <dbReference type="PROSITE" id="PS50097"/>
    </source>
</evidence>
<evidence type="ECO:0000313" key="9">
    <source>
        <dbReference type="Proteomes" id="UP000326759"/>
    </source>
</evidence>
<dbReference type="InterPro" id="IPR000210">
    <property type="entry name" value="BTB/POZ_dom"/>
</dbReference>
<comment type="caution">
    <text evidence="8">The sequence shown here is derived from an EMBL/GenBank/DDBJ whole genome shotgun (WGS) entry which is preliminary data.</text>
</comment>
<dbReference type="EMBL" id="SEYY01017948">
    <property type="protein sequence ID" value="KAB7499528.1"/>
    <property type="molecule type" value="Genomic_DNA"/>
</dbReference>
<keyword evidence="9" id="KW-1185">Reference proteome</keyword>
<dbReference type="SMART" id="SM00612">
    <property type="entry name" value="Kelch"/>
    <property type="match status" value="6"/>
</dbReference>
<gene>
    <name evidence="8" type="ORF">Anas_02926</name>
</gene>
<keyword evidence="2" id="KW-0880">Kelch repeat</keyword>
<dbReference type="PANTHER" id="PTHR45632">
    <property type="entry name" value="LD33804P"/>
    <property type="match status" value="1"/>
</dbReference>
<dbReference type="Proteomes" id="UP000326759">
    <property type="component" value="Unassembled WGS sequence"/>
</dbReference>
<dbReference type="UniPathway" id="UPA00143"/>
<dbReference type="Gene3D" id="1.25.40.420">
    <property type="match status" value="1"/>
</dbReference>
<evidence type="ECO:0000313" key="8">
    <source>
        <dbReference type="EMBL" id="KAB7499528.1"/>
    </source>
</evidence>
<comment type="function">
    <text evidence="5">Probable substrate-specific adapter of an E3 ubiquitin-protein ligase complex which mediates the ubiquitination and subsequent proteasomal degradation of target proteins. May have a role in synapse differentiation and growth.</text>
</comment>
<dbReference type="SUPFAM" id="SSF117281">
    <property type="entry name" value="Kelch motif"/>
    <property type="match status" value="1"/>
</dbReference>
<dbReference type="InterPro" id="IPR015915">
    <property type="entry name" value="Kelch-typ_b-propeller"/>
</dbReference>
<organism evidence="8 9">
    <name type="scientific">Armadillidium nasatum</name>
    <dbReference type="NCBI Taxonomy" id="96803"/>
    <lineage>
        <taxon>Eukaryota</taxon>
        <taxon>Metazoa</taxon>
        <taxon>Ecdysozoa</taxon>
        <taxon>Arthropoda</taxon>
        <taxon>Crustacea</taxon>
        <taxon>Multicrustacea</taxon>
        <taxon>Malacostraca</taxon>
        <taxon>Eumalacostraca</taxon>
        <taxon>Peracarida</taxon>
        <taxon>Isopoda</taxon>
        <taxon>Oniscidea</taxon>
        <taxon>Crinocheta</taxon>
        <taxon>Armadillidiidae</taxon>
        <taxon>Armadillidium</taxon>
    </lineage>
</organism>
<dbReference type="SMART" id="SM00875">
    <property type="entry name" value="BACK"/>
    <property type="match status" value="1"/>
</dbReference>
<dbReference type="Pfam" id="PF07707">
    <property type="entry name" value="BACK"/>
    <property type="match status" value="1"/>
</dbReference>
<dbReference type="SMART" id="SM00225">
    <property type="entry name" value="BTB"/>
    <property type="match status" value="1"/>
</dbReference>
<reference evidence="8 9" key="1">
    <citation type="journal article" date="2019" name="PLoS Biol.">
        <title>Sex chromosomes control vertical transmission of feminizing Wolbachia symbionts in an isopod.</title>
        <authorList>
            <person name="Becking T."/>
            <person name="Chebbi M.A."/>
            <person name="Giraud I."/>
            <person name="Moumen B."/>
            <person name="Laverre T."/>
            <person name="Caubet Y."/>
            <person name="Peccoud J."/>
            <person name="Gilbert C."/>
            <person name="Cordaux R."/>
        </authorList>
    </citation>
    <scope>NUCLEOTIDE SEQUENCE [LARGE SCALE GENOMIC DNA]</scope>
    <source>
        <strain evidence="8">ANa2</strain>
        <tissue evidence="8">Whole body excluding digestive tract and cuticle</tissue>
    </source>
</reference>
<dbReference type="GO" id="GO:0003779">
    <property type="term" value="F:actin binding"/>
    <property type="evidence" value="ECO:0007669"/>
    <property type="project" value="UniProtKB-KW"/>
</dbReference>
<dbReference type="InterPro" id="IPR017096">
    <property type="entry name" value="BTB-kelch_protein"/>
</dbReference>
<dbReference type="OrthoDB" id="45365at2759"/>
<name>A0A5N5T034_9CRUS</name>
<evidence type="ECO:0000256" key="3">
    <source>
        <dbReference type="ARBA" id="ARBA00022737"/>
    </source>
</evidence>
<dbReference type="FunFam" id="1.25.40.420:FF:000001">
    <property type="entry name" value="Kelch-like family member 12"/>
    <property type="match status" value="1"/>
</dbReference>
<dbReference type="InterPro" id="IPR011705">
    <property type="entry name" value="BACK"/>
</dbReference>
<dbReference type="Pfam" id="PF24681">
    <property type="entry name" value="Kelch_KLHDC2_KLHL20_DRC7"/>
    <property type="match status" value="1"/>
</dbReference>
<dbReference type="InterPro" id="IPR006652">
    <property type="entry name" value="Kelch_1"/>
</dbReference>
<dbReference type="Pfam" id="PF01344">
    <property type="entry name" value="Kelch_1"/>
    <property type="match status" value="3"/>
</dbReference>
<dbReference type="GO" id="GO:0016567">
    <property type="term" value="P:protein ubiquitination"/>
    <property type="evidence" value="ECO:0007669"/>
    <property type="project" value="UniProtKB-UniPathway"/>
</dbReference>
<dbReference type="Pfam" id="PF00651">
    <property type="entry name" value="BTB"/>
    <property type="match status" value="1"/>
</dbReference>
<sequence length="622" mass="69603">MSRGALSFGKQMNSRPSHMNDQPNNASGSDSVVTSPDDDFVFLDSSHPESLLQGLNELRKHGHFCDVTLCVSGQNFPVHKSVLASFSPYFRAMFQSNMAESEQEYITLNGVDSTMVSLLLDYAYTSSITITKNNVQSLLSASNLLEVAPVRGACCRFLERHIDSSNCVGIHCFAEAHACHDLARKAKGFFLKHFKKVMAMEEWLDLPVDKVVEFLSADELEVEKEEIVFNAATSWLHKNYAVRAPAFHKVLECVRLPLVSPYFLVDIVEAENAIRTSPECRLLVEEARLYHLLPDRRHHINSTRVIARKNANATMVIVAVGGEDNKLVLRSVECYDPVSHSWRSLSCLPFAVSKHGLVVSGDDVLYLSGGEFPDGSVTRCLWRYDPVLDEWHDLAPMKSARSELGLCMLDGLVYAVGGWDGMRRLNTVECYDRKTNQWSSVTSMQLSITSPAVTSSNGKLYVCGGAILEDGDGMDQVQYYDPHEDSWTLLPSMIIPRSGSCAAVVNGYIYVIGGWHASTENTNKVERYDFKTKTWTLVSSMKERRYRPGVAVVNGKIYILGGEDGWEHFHDTIECYDPATDTWSVVGEMLTGRSWLSCAPLRQHNSYAFENRNIVFVNIVLL</sequence>
<feature type="region of interest" description="Disordered" evidence="6">
    <location>
        <begin position="1"/>
        <end position="32"/>
    </location>
</feature>
<evidence type="ECO:0000256" key="6">
    <source>
        <dbReference type="SAM" id="MobiDB-lite"/>
    </source>
</evidence>
<evidence type="ECO:0000256" key="4">
    <source>
        <dbReference type="ARBA" id="ARBA00023203"/>
    </source>
</evidence>
<dbReference type="InterPro" id="IPR011333">
    <property type="entry name" value="SKP1/BTB/POZ_sf"/>
</dbReference>
<proteinExistence type="predicted"/>
<keyword evidence="3" id="KW-0677">Repeat</keyword>
<feature type="compositionally biased region" description="Polar residues" evidence="6">
    <location>
        <begin position="10"/>
        <end position="32"/>
    </location>
</feature>
<dbReference type="PIRSF" id="PIRSF037037">
    <property type="entry name" value="Kelch-like_protein_gigaxonin"/>
    <property type="match status" value="1"/>
</dbReference>
<keyword evidence="4" id="KW-0009">Actin-binding</keyword>
<dbReference type="Gene3D" id="3.30.710.10">
    <property type="entry name" value="Potassium Channel Kv1.1, Chain A"/>
    <property type="match status" value="1"/>
</dbReference>
<dbReference type="SUPFAM" id="SSF54695">
    <property type="entry name" value="POZ domain"/>
    <property type="match status" value="1"/>
</dbReference>
<feature type="domain" description="BTB" evidence="7">
    <location>
        <begin position="65"/>
        <end position="132"/>
    </location>
</feature>
<protein>
    <recommendedName>
        <fullName evidence="1">Kelch-like protein diablo</fullName>
    </recommendedName>
</protein>
<dbReference type="Gene3D" id="2.120.10.80">
    <property type="entry name" value="Kelch-type beta propeller"/>
    <property type="match status" value="2"/>
</dbReference>
<evidence type="ECO:0000256" key="2">
    <source>
        <dbReference type="ARBA" id="ARBA00022441"/>
    </source>
</evidence>
<dbReference type="AlphaFoldDB" id="A0A5N5T034"/>
<dbReference type="PROSITE" id="PS50097">
    <property type="entry name" value="BTB"/>
    <property type="match status" value="1"/>
</dbReference>
<evidence type="ECO:0000256" key="1">
    <source>
        <dbReference type="ARBA" id="ARBA00013699"/>
    </source>
</evidence>
<dbReference type="FunFam" id="3.30.710.10:FF:000001">
    <property type="entry name" value="Kelch-like family member 20"/>
    <property type="match status" value="1"/>
</dbReference>
<dbReference type="PRINTS" id="PR00501">
    <property type="entry name" value="KELCHREPEAT"/>
</dbReference>
<dbReference type="PANTHER" id="PTHR45632:SF3">
    <property type="entry name" value="KELCH-LIKE PROTEIN 32"/>
    <property type="match status" value="1"/>
</dbReference>